<organism evidence="2 3">
    <name type="scientific">Streptomyces solicathayae</name>
    <dbReference type="NCBI Taxonomy" id="3081768"/>
    <lineage>
        <taxon>Bacteria</taxon>
        <taxon>Bacillati</taxon>
        <taxon>Actinomycetota</taxon>
        <taxon>Actinomycetes</taxon>
        <taxon>Kitasatosporales</taxon>
        <taxon>Streptomycetaceae</taxon>
        <taxon>Streptomyces</taxon>
    </lineage>
</organism>
<sequence length="464" mass="46952">MNARGHAGRQGRHVGRRAVLGAGVVGVGAFAAWKVLGGAEDPEIPAPPERQPLWTYALNGAAAGVTWLRSAGGSLYVTSDGPLSVHALDAGSGRRRWVAEVTGGKQGDAVLGPVTVADGTVYAVAGGGHVNAFADADGGRRWASAPLGGGSPAAPVVIGSTVCVLMQTEKAADEAGGTRTLVEGVLCGLAKGTGRVKWRTGGNRLLLGDPSRGQVIAETRGGERIVALDADSGDERWSLPKQDSVVLAANGKLMYAIGAGKGNELAAYDLSTGGRRWKSPAPPKESAEGPGAAITLSADGRTVYACEGGTGAVYAYDAATGDRRWRATVDAPVNPEVASGGTAVFLATSDGYRGAHNVDSGLQNPFSSGQKSAGGYVTARAAADGKQLWRTRSDSCSTAPAPAGSRFVLVGHGAELWAYDAGTGAARWRVQGEPGADRVPLVADGRAYVLTDAGVGAFSVAASA</sequence>
<feature type="domain" description="Pyrrolo-quinoline quinone repeat" evidence="1">
    <location>
        <begin position="50"/>
        <end position="165"/>
    </location>
</feature>
<feature type="domain" description="Pyrrolo-quinoline quinone repeat" evidence="1">
    <location>
        <begin position="263"/>
        <end position="352"/>
    </location>
</feature>
<proteinExistence type="predicted"/>
<evidence type="ECO:0000313" key="3">
    <source>
        <dbReference type="Proteomes" id="UP001301731"/>
    </source>
</evidence>
<reference evidence="2 3" key="1">
    <citation type="submission" date="2023-10" db="EMBL/GenBank/DDBJ databases">
        <title>The genome sequence of Streptomyces sp. HUAS YS2.</title>
        <authorList>
            <person name="Mo P."/>
        </authorList>
    </citation>
    <scope>NUCLEOTIDE SEQUENCE [LARGE SCALE GENOMIC DNA]</scope>
    <source>
        <strain evidence="2 3">HUAS YS2</strain>
    </source>
</reference>
<dbReference type="SMART" id="SM00564">
    <property type="entry name" value="PQQ"/>
    <property type="match status" value="7"/>
</dbReference>
<name>A0ABZ0LUI2_9ACTN</name>
<gene>
    <name evidence="2" type="ORF">R2D22_16810</name>
</gene>
<dbReference type="Proteomes" id="UP001301731">
    <property type="component" value="Chromosome"/>
</dbReference>
<feature type="domain" description="Pyrrolo-quinoline quinone repeat" evidence="1">
    <location>
        <begin position="374"/>
        <end position="454"/>
    </location>
</feature>
<evidence type="ECO:0000259" key="1">
    <source>
        <dbReference type="Pfam" id="PF13360"/>
    </source>
</evidence>
<dbReference type="SUPFAM" id="SSF50998">
    <property type="entry name" value="Quinoprotein alcohol dehydrogenase-like"/>
    <property type="match status" value="2"/>
</dbReference>
<dbReference type="PANTHER" id="PTHR34512">
    <property type="entry name" value="CELL SURFACE PROTEIN"/>
    <property type="match status" value="1"/>
</dbReference>
<dbReference type="InterPro" id="IPR002372">
    <property type="entry name" value="PQQ_rpt_dom"/>
</dbReference>
<dbReference type="RefSeq" id="WP_318104398.1">
    <property type="nucleotide sequence ID" value="NZ_CP137573.1"/>
</dbReference>
<accession>A0ABZ0LUI2</accession>
<dbReference type="InterPro" id="IPR018391">
    <property type="entry name" value="PQQ_b-propeller_rpt"/>
</dbReference>
<keyword evidence="3" id="KW-1185">Reference proteome</keyword>
<dbReference type="EMBL" id="CP137573">
    <property type="protein sequence ID" value="WOX22970.1"/>
    <property type="molecule type" value="Genomic_DNA"/>
</dbReference>
<evidence type="ECO:0000313" key="2">
    <source>
        <dbReference type="EMBL" id="WOX22970.1"/>
    </source>
</evidence>
<dbReference type="InterPro" id="IPR015943">
    <property type="entry name" value="WD40/YVTN_repeat-like_dom_sf"/>
</dbReference>
<dbReference type="Gene3D" id="2.130.10.10">
    <property type="entry name" value="YVTN repeat-like/Quinoprotein amine dehydrogenase"/>
    <property type="match status" value="2"/>
</dbReference>
<protein>
    <submittedName>
        <fullName evidence="2">PQQ-binding-like beta-propeller repeat protein</fullName>
    </submittedName>
</protein>
<dbReference type="Pfam" id="PF13360">
    <property type="entry name" value="PQQ_2"/>
    <property type="match status" value="3"/>
</dbReference>
<dbReference type="PANTHER" id="PTHR34512:SF30">
    <property type="entry name" value="OUTER MEMBRANE PROTEIN ASSEMBLY FACTOR BAMB"/>
    <property type="match status" value="1"/>
</dbReference>
<dbReference type="InterPro" id="IPR011047">
    <property type="entry name" value="Quinoprotein_ADH-like_sf"/>
</dbReference>